<name>A0ABS2R4L4_9BACI</name>
<evidence type="ECO:0000256" key="5">
    <source>
        <dbReference type="ARBA" id="ARBA00022723"/>
    </source>
</evidence>
<organism evidence="13 14">
    <name type="scientific">Siminovitchia thermophila</name>
    <dbReference type="NCBI Taxonomy" id="1245522"/>
    <lineage>
        <taxon>Bacteria</taxon>
        <taxon>Bacillati</taxon>
        <taxon>Bacillota</taxon>
        <taxon>Bacilli</taxon>
        <taxon>Bacillales</taxon>
        <taxon>Bacillaceae</taxon>
        <taxon>Siminovitchia</taxon>
    </lineage>
</organism>
<keyword evidence="7" id="KW-0106">Calcium</keyword>
<dbReference type="NCBIfam" id="TIGR01266">
    <property type="entry name" value="fum_ac_acetase"/>
    <property type="match status" value="1"/>
</dbReference>
<evidence type="ECO:0000256" key="1">
    <source>
        <dbReference type="ARBA" id="ARBA00001913"/>
    </source>
</evidence>
<comment type="cofactor">
    <cofactor evidence="2">
        <name>Mg(2+)</name>
        <dbReference type="ChEBI" id="CHEBI:18420"/>
    </cofactor>
</comment>
<comment type="cofactor">
    <cofactor evidence="1">
        <name>Ca(2+)</name>
        <dbReference type="ChEBI" id="CHEBI:29108"/>
    </cofactor>
</comment>
<evidence type="ECO:0000256" key="2">
    <source>
        <dbReference type="ARBA" id="ARBA00001946"/>
    </source>
</evidence>
<evidence type="ECO:0000256" key="6">
    <source>
        <dbReference type="ARBA" id="ARBA00022801"/>
    </source>
</evidence>
<reference evidence="13 14" key="1">
    <citation type="submission" date="2021-01" db="EMBL/GenBank/DDBJ databases">
        <title>Genomic Encyclopedia of Type Strains, Phase IV (KMG-IV): sequencing the most valuable type-strain genomes for metagenomic binning, comparative biology and taxonomic classification.</title>
        <authorList>
            <person name="Goeker M."/>
        </authorList>
    </citation>
    <scope>NUCLEOTIDE SEQUENCE [LARGE SCALE GENOMIC DNA]</scope>
    <source>
        <strain evidence="13 14">DSM 105453</strain>
    </source>
</reference>
<dbReference type="Pfam" id="PF01557">
    <property type="entry name" value="FAA_hydrolase"/>
    <property type="match status" value="1"/>
</dbReference>
<dbReference type="Proteomes" id="UP000823485">
    <property type="component" value="Unassembled WGS sequence"/>
</dbReference>
<dbReference type="SUPFAM" id="SSF63433">
    <property type="entry name" value="Fumarylacetoacetate hydrolase, FAH, N-terminal domain"/>
    <property type="match status" value="1"/>
</dbReference>
<evidence type="ECO:0000256" key="9">
    <source>
        <dbReference type="ARBA" id="ARBA00022878"/>
    </source>
</evidence>
<keyword evidence="14" id="KW-1185">Reference proteome</keyword>
<dbReference type="InterPro" id="IPR005959">
    <property type="entry name" value="Fumarylacetoacetase"/>
</dbReference>
<protein>
    <recommendedName>
        <fullName evidence="4">fumarylacetoacetase</fullName>
        <ecNumber evidence="4">3.7.1.2</ecNumber>
    </recommendedName>
</protein>
<gene>
    <name evidence="13" type="ORF">JOC94_001564</name>
</gene>
<dbReference type="Gene3D" id="3.90.850.10">
    <property type="entry name" value="Fumarylacetoacetase-like, C-terminal domain"/>
    <property type="match status" value="1"/>
</dbReference>
<dbReference type="GO" id="GO:0004334">
    <property type="term" value="F:fumarylacetoacetase activity"/>
    <property type="evidence" value="ECO:0007669"/>
    <property type="project" value="UniProtKB-EC"/>
</dbReference>
<feature type="domain" description="Fumarylacetoacetase-like C-terminal" evidence="11">
    <location>
        <begin position="127"/>
        <end position="414"/>
    </location>
</feature>
<dbReference type="PANTHER" id="PTHR43069:SF2">
    <property type="entry name" value="FUMARYLACETOACETASE"/>
    <property type="match status" value="1"/>
</dbReference>
<dbReference type="Pfam" id="PF09298">
    <property type="entry name" value="FAA_hydrolase_N"/>
    <property type="match status" value="1"/>
</dbReference>
<keyword evidence="6 13" id="KW-0378">Hydrolase</keyword>
<dbReference type="EMBL" id="JAFBFH010000008">
    <property type="protein sequence ID" value="MBM7714592.1"/>
    <property type="molecule type" value="Genomic_DNA"/>
</dbReference>
<sequence length="429" mass="48305">MRSFIPVEPSNHFPIQNLPYGIFRLRDNSGKPRVGTAIGEYVLDLSVLEEEGYFQDIIDQEEKVFAAPFLNPFMAKGPDVWQSVRRRLQMLLSENEPKLRDNVQLRERALIPQADVKMELPIKIGDYTDFYASKEHAANVGTMFRGKENALMPNWTHLPVGYHGRASSVVTSGTHFNRPCGQIKPADTTKPIFTSCRQLDFELEMGFFIGMGNQMGEPVPVEKAEEQIFGMVLVNDWSARDIQAWEYQPLGPFLAKNFATSISPWVVPMEALEPFRVKGPEQDPEPLPYLKHTKPDSFDIHLEVFLKTPNMEKPDCIAASNYKYLYWSAAQQIAHHTITGCNLNTGDLIATGTISGPEKRSRGSLLELAWRGTEPIKLSNGEERSWLEDGDELTLTGWCQGAGYRIGFGEVTGTILPAKLIERRSKATI</sequence>
<keyword evidence="10" id="KW-0585">Phenylalanine catabolism</keyword>
<evidence type="ECO:0000313" key="13">
    <source>
        <dbReference type="EMBL" id="MBM7714592.1"/>
    </source>
</evidence>
<dbReference type="Gene3D" id="2.30.30.230">
    <property type="entry name" value="Fumarylacetoacetase, N-terminal domain"/>
    <property type="match status" value="1"/>
</dbReference>
<keyword evidence="9" id="KW-0828">Tyrosine catabolism</keyword>
<dbReference type="EC" id="3.7.1.2" evidence="4"/>
<evidence type="ECO:0000313" key="14">
    <source>
        <dbReference type="Proteomes" id="UP000823485"/>
    </source>
</evidence>
<evidence type="ECO:0000256" key="3">
    <source>
        <dbReference type="ARBA" id="ARBA00004782"/>
    </source>
</evidence>
<evidence type="ECO:0000259" key="11">
    <source>
        <dbReference type="Pfam" id="PF01557"/>
    </source>
</evidence>
<evidence type="ECO:0000259" key="12">
    <source>
        <dbReference type="Pfam" id="PF09298"/>
    </source>
</evidence>
<dbReference type="InterPro" id="IPR011234">
    <property type="entry name" value="Fumarylacetoacetase-like_C"/>
</dbReference>
<dbReference type="InterPro" id="IPR036663">
    <property type="entry name" value="Fumarylacetoacetase_C_sf"/>
</dbReference>
<proteinExistence type="predicted"/>
<dbReference type="RefSeq" id="WP_205178978.1">
    <property type="nucleotide sequence ID" value="NZ_JAFBFH010000008.1"/>
</dbReference>
<accession>A0ABS2R4L4</accession>
<dbReference type="InterPro" id="IPR036462">
    <property type="entry name" value="Fumarylacetoacetase_N_sf"/>
</dbReference>
<evidence type="ECO:0000256" key="4">
    <source>
        <dbReference type="ARBA" id="ARBA00012094"/>
    </source>
</evidence>
<comment type="pathway">
    <text evidence="3">Amino-acid degradation; L-phenylalanine degradation; acetoacetate and fumarate from L-phenylalanine: step 6/6.</text>
</comment>
<dbReference type="PANTHER" id="PTHR43069">
    <property type="entry name" value="FUMARYLACETOACETASE"/>
    <property type="match status" value="1"/>
</dbReference>
<keyword evidence="8" id="KW-0460">Magnesium</keyword>
<evidence type="ECO:0000256" key="8">
    <source>
        <dbReference type="ARBA" id="ARBA00022842"/>
    </source>
</evidence>
<keyword evidence="5" id="KW-0479">Metal-binding</keyword>
<feature type="domain" description="Fumarylacetoacetase N-terminal" evidence="12">
    <location>
        <begin position="16"/>
        <end position="121"/>
    </location>
</feature>
<evidence type="ECO:0000256" key="7">
    <source>
        <dbReference type="ARBA" id="ARBA00022837"/>
    </source>
</evidence>
<dbReference type="InterPro" id="IPR015377">
    <property type="entry name" value="Fumarylacetoacetase_N"/>
</dbReference>
<dbReference type="SUPFAM" id="SSF56529">
    <property type="entry name" value="FAH"/>
    <property type="match status" value="1"/>
</dbReference>
<evidence type="ECO:0000256" key="10">
    <source>
        <dbReference type="ARBA" id="ARBA00023232"/>
    </source>
</evidence>
<comment type="caution">
    <text evidence="13">The sequence shown here is derived from an EMBL/GenBank/DDBJ whole genome shotgun (WGS) entry which is preliminary data.</text>
</comment>